<dbReference type="OMA" id="WGRSIIC"/>
<evidence type="ECO:0008006" key="3">
    <source>
        <dbReference type="Google" id="ProtNLM"/>
    </source>
</evidence>
<keyword evidence="2" id="KW-1185">Reference proteome</keyword>
<dbReference type="AlphaFoldDB" id="V4AQX0"/>
<name>V4AQX0_LOTGI</name>
<dbReference type="KEGG" id="lgi:LOTGIDRAFT_116217"/>
<dbReference type="OrthoDB" id="6154960at2759"/>
<dbReference type="EMBL" id="KB201549">
    <property type="protein sequence ID" value="ESO96081.1"/>
    <property type="molecule type" value="Genomic_DNA"/>
</dbReference>
<dbReference type="RefSeq" id="XP_009053197.1">
    <property type="nucleotide sequence ID" value="XM_009054949.1"/>
</dbReference>
<accession>V4AQX0</accession>
<evidence type="ECO:0000313" key="1">
    <source>
        <dbReference type="EMBL" id="ESO96081.1"/>
    </source>
</evidence>
<gene>
    <name evidence="1" type="ORF">LOTGIDRAFT_116217</name>
</gene>
<dbReference type="STRING" id="225164.V4AQX0"/>
<dbReference type="HOGENOM" id="CLU_2519013_0_0_1"/>
<dbReference type="GeneID" id="20231317"/>
<dbReference type="Proteomes" id="UP000030746">
    <property type="component" value="Unassembled WGS sequence"/>
</dbReference>
<dbReference type="CTD" id="20231317"/>
<sequence length="85" mass="9805">GTVPAEWTKSLIHPIFKPGSDDKLVPSNYRGISLISVTSKIYCHILNSRVNKWLGQNNSLSDFQNSFRKNLFRAVQTIYFRYITL</sequence>
<reference evidence="1 2" key="1">
    <citation type="journal article" date="2013" name="Nature">
        <title>Insights into bilaterian evolution from three spiralian genomes.</title>
        <authorList>
            <person name="Simakov O."/>
            <person name="Marletaz F."/>
            <person name="Cho S.J."/>
            <person name="Edsinger-Gonzales E."/>
            <person name="Havlak P."/>
            <person name="Hellsten U."/>
            <person name="Kuo D.H."/>
            <person name="Larsson T."/>
            <person name="Lv J."/>
            <person name="Arendt D."/>
            <person name="Savage R."/>
            <person name="Osoegawa K."/>
            <person name="de Jong P."/>
            <person name="Grimwood J."/>
            <person name="Chapman J.A."/>
            <person name="Shapiro H."/>
            <person name="Aerts A."/>
            <person name="Otillar R.P."/>
            <person name="Terry A.Y."/>
            <person name="Boore J.L."/>
            <person name="Grigoriev I.V."/>
            <person name="Lindberg D.R."/>
            <person name="Seaver E.C."/>
            <person name="Weisblat D.A."/>
            <person name="Putnam N.H."/>
            <person name="Rokhsar D.S."/>
        </authorList>
    </citation>
    <scope>NUCLEOTIDE SEQUENCE [LARGE SCALE GENOMIC DNA]</scope>
</reference>
<feature type="non-terminal residue" evidence="1">
    <location>
        <position position="1"/>
    </location>
</feature>
<organism evidence="1 2">
    <name type="scientific">Lottia gigantea</name>
    <name type="common">Giant owl limpet</name>
    <dbReference type="NCBI Taxonomy" id="225164"/>
    <lineage>
        <taxon>Eukaryota</taxon>
        <taxon>Metazoa</taxon>
        <taxon>Spiralia</taxon>
        <taxon>Lophotrochozoa</taxon>
        <taxon>Mollusca</taxon>
        <taxon>Gastropoda</taxon>
        <taxon>Patellogastropoda</taxon>
        <taxon>Lottioidea</taxon>
        <taxon>Lottiidae</taxon>
        <taxon>Lottia</taxon>
    </lineage>
</organism>
<proteinExistence type="predicted"/>
<evidence type="ECO:0000313" key="2">
    <source>
        <dbReference type="Proteomes" id="UP000030746"/>
    </source>
</evidence>
<protein>
    <recommendedName>
        <fullName evidence="3">Reverse transcriptase domain-containing protein</fullName>
    </recommendedName>
</protein>